<evidence type="ECO:0000256" key="4">
    <source>
        <dbReference type="ARBA" id="ARBA00022833"/>
    </source>
</evidence>
<name>A0A9W6QK89_9PSEU</name>
<evidence type="ECO:0000313" key="7">
    <source>
        <dbReference type="Proteomes" id="UP001165042"/>
    </source>
</evidence>
<dbReference type="PANTHER" id="PTHR42978:SF6">
    <property type="entry name" value="QUORUM-QUENCHING LACTONASE YTNP-RELATED"/>
    <property type="match status" value="1"/>
</dbReference>
<reference evidence="6" key="1">
    <citation type="submission" date="2023-02" db="EMBL/GenBank/DDBJ databases">
        <title>Actinokineospora globicatena NBRC 15670.</title>
        <authorList>
            <person name="Ichikawa N."/>
            <person name="Sato H."/>
            <person name="Tonouchi N."/>
        </authorList>
    </citation>
    <scope>NUCLEOTIDE SEQUENCE</scope>
    <source>
        <strain evidence="6">NBRC 15670</strain>
    </source>
</reference>
<keyword evidence="3 6" id="KW-0378">Hydrolase</keyword>
<dbReference type="InterPro" id="IPR001279">
    <property type="entry name" value="Metallo-B-lactamas"/>
</dbReference>
<feature type="domain" description="Metallo-beta-lactamase" evidence="5">
    <location>
        <begin position="55"/>
        <end position="248"/>
    </location>
</feature>
<evidence type="ECO:0000256" key="2">
    <source>
        <dbReference type="ARBA" id="ARBA00022723"/>
    </source>
</evidence>
<sequence length="275" mass="29101">MLPATPVALNTPDATIWFVPDGNVELASARWFSDLDAHPDHRSDLVPAGPYLPATIGATLVRPHGAGPTVLIDAGLGPVRAPRPPRGDSVIGAVSGGALLDNLATIGVRPADIDLICFTHLDDDHIGWVRHSAALASIPLVVAGEEWDWAPPRKRAELAARNPVRLVPAGGFAAPPVFSRAAVGHTPGHCVYLVGDPPSAVVTGDALHWHTQVAHHRTRVTVDADPDAAVRTRGRLITDLARLGVPAVTAHLWRPVGRVVATGDTYRWEPIDGRP</sequence>
<accession>A0A9W6QK89</accession>
<evidence type="ECO:0000313" key="6">
    <source>
        <dbReference type="EMBL" id="GLW90039.1"/>
    </source>
</evidence>
<protein>
    <submittedName>
        <fullName evidence="6">MBL fold hydrolase</fullName>
    </submittedName>
</protein>
<dbReference type="InterPro" id="IPR036866">
    <property type="entry name" value="RibonucZ/Hydroxyglut_hydro"/>
</dbReference>
<comment type="similarity">
    <text evidence="1">Belongs to the metallo-beta-lactamase superfamily.</text>
</comment>
<dbReference type="EMBL" id="BSSD01000001">
    <property type="protein sequence ID" value="GLW90039.1"/>
    <property type="molecule type" value="Genomic_DNA"/>
</dbReference>
<evidence type="ECO:0000256" key="1">
    <source>
        <dbReference type="ARBA" id="ARBA00007749"/>
    </source>
</evidence>
<evidence type="ECO:0000259" key="5">
    <source>
        <dbReference type="SMART" id="SM00849"/>
    </source>
</evidence>
<dbReference type="RefSeq" id="WP_285607727.1">
    <property type="nucleotide sequence ID" value="NZ_BSSD01000001.1"/>
</dbReference>
<proteinExistence type="inferred from homology"/>
<gene>
    <name evidence="6" type="ORF">Aglo03_08550</name>
</gene>
<dbReference type="SMART" id="SM00849">
    <property type="entry name" value="Lactamase_B"/>
    <property type="match status" value="1"/>
</dbReference>
<dbReference type="InterPro" id="IPR051013">
    <property type="entry name" value="MBL_superfamily_lactonases"/>
</dbReference>
<keyword evidence="4" id="KW-0862">Zinc</keyword>
<dbReference type="Proteomes" id="UP001165042">
    <property type="component" value="Unassembled WGS sequence"/>
</dbReference>
<dbReference type="SUPFAM" id="SSF56281">
    <property type="entry name" value="Metallo-hydrolase/oxidoreductase"/>
    <property type="match status" value="1"/>
</dbReference>
<keyword evidence="2" id="KW-0479">Metal-binding</keyword>
<dbReference type="Gene3D" id="3.60.15.10">
    <property type="entry name" value="Ribonuclease Z/Hydroxyacylglutathione hydrolase-like"/>
    <property type="match status" value="1"/>
</dbReference>
<dbReference type="GO" id="GO:0046872">
    <property type="term" value="F:metal ion binding"/>
    <property type="evidence" value="ECO:0007669"/>
    <property type="project" value="UniProtKB-KW"/>
</dbReference>
<keyword evidence="7" id="KW-1185">Reference proteome</keyword>
<dbReference type="PANTHER" id="PTHR42978">
    <property type="entry name" value="QUORUM-QUENCHING LACTONASE YTNP-RELATED-RELATED"/>
    <property type="match status" value="1"/>
</dbReference>
<dbReference type="AlphaFoldDB" id="A0A9W6QK89"/>
<evidence type="ECO:0000256" key="3">
    <source>
        <dbReference type="ARBA" id="ARBA00022801"/>
    </source>
</evidence>
<dbReference type="GO" id="GO:0016787">
    <property type="term" value="F:hydrolase activity"/>
    <property type="evidence" value="ECO:0007669"/>
    <property type="project" value="UniProtKB-KW"/>
</dbReference>
<dbReference type="Pfam" id="PF00753">
    <property type="entry name" value="Lactamase_B"/>
    <property type="match status" value="1"/>
</dbReference>
<comment type="caution">
    <text evidence="6">The sequence shown here is derived from an EMBL/GenBank/DDBJ whole genome shotgun (WGS) entry which is preliminary data.</text>
</comment>
<organism evidence="6 7">
    <name type="scientific">Actinokineospora globicatena</name>
    <dbReference type="NCBI Taxonomy" id="103729"/>
    <lineage>
        <taxon>Bacteria</taxon>
        <taxon>Bacillati</taxon>
        <taxon>Actinomycetota</taxon>
        <taxon>Actinomycetes</taxon>
        <taxon>Pseudonocardiales</taxon>
        <taxon>Pseudonocardiaceae</taxon>
        <taxon>Actinokineospora</taxon>
    </lineage>
</organism>